<reference evidence="2" key="5">
    <citation type="submission" date="2025-09" db="UniProtKB">
        <authorList>
            <consortium name="Ensembl"/>
        </authorList>
    </citation>
    <scope>IDENTIFICATION</scope>
</reference>
<dbReference type="OpenTargets" id="ENSG00000053747"/>
<dbReference type="CDD" id="cd00110">
    <property type="entry name" value="LamG"/>
    <property type="match status" value="1"/>
</dbReference>
<dbReference type="HOGENOM" id="CLU_2391613_0_0_1"/>
<protein>
    <submittedName>
        <fullName evidence="2">Laminin subunit alpha 3</fullName>
    </submittedName>
</protein>
<dbReference type="HGNC" id="HGNC:6483">
    <property type="gene designation" value="LAMA3"/>
</dbReference>
<dbReference type="InterPro" id="IPR001791">
    <property type="entry name" value="Laminin_G"/>
</dbReference>
<dbReference type="ChiTaRS" id="LAMA3">
    <property type="organism name" value="human"/>
</dbReference>
<dbReference type="AlphaFoldDB" id="K7EPP3"/>
<keyword evidence="1" id="KW-0677">Repeat</keyword>
<dbReference type="ExpressionAtlas" id="K7EPP3">
    <property type="expression patterns" value="baseline and differential"/>
</dbReference>
<keyword evidence="4 5" id="KW-1267">Proteomics identification</keyword>
<evidence type="ECO:0000313" key="2">
    <source>
        <dbReference type="Ensembl" id="ENSP00000467473.2"/>
    </source>
</evidence>
<reference evidence="2 3" key="2">
    <citation type="journal article" date="2004" name="Nature">
        <title>Finishing the euchromatic sequence of the human genome.</title>
        <authorList>
            <consortium name="International Human Genome Sequencing Consortium"/>
        </authorList>
    </citation>
    <scope>NUCLEOTIDE SEQUENCE [LARGE SCALE GENOMIC DNA]</scope>
</reference>
<dbReference type="EMBL" id="AC067796">
    <property type="status" value="NOT_ANNOTATED_CDS"/>
    <property type="molecule type" value="Genomic_DNA"/>
</dbReference>
<evidence type="ECO:0000313" key="3">
    <source>
        <dbReference type="Proteomes" id="UP000005640"/>
    </source>
</evidence>
<proteinExistence type="evidence at protein level"/>
<reference evidence="2 3" key="1">
    <citation type="journal article" date="2001" name="Nature">
        <title>Initial sequencing and analysis of the human genome.</title>
        <authorList>
            <consortium name="International Human Genome Sequencing Consortium"/>
            <person name="Lander E.S."/>
            <person name="Linton L.M."/>
            <person name="Birren B."/>
            <person name="Nusbaum C."/>
            <person name="Zody M.C."/>
            <person name="Baldwin J."/>
            <person name="Devon K."/>
            <person name="Dewar K."/>
            <person name="Doyle M."/>
            <person name="FitzHugh W."/>
            <person name="Funke R."/>
            <person name="Gage D."/>
            <person name="Harris K."/>
            <person name="Heaford A."/>
            <person name="Howland J."/>
            <person name="Kann L."/>
            <person name="Lehoczky J."/>
            <person name="LeVine R."/>
            <person name="McEwan P."/>
            <person name="McKernan K."/>
            <person name="Meldrim J."/>
            <person name="Mesirov J.P."/>
            <person name="Miranda C."/>
            <person name="Morris W."/>
            <person name="Naylor J."/>
            <person name="Raymond C."/>
            <person name="Rosetti M."/>
            <person name="Santos R."/>
            <person name="Sheridan A."/>
            <person name="Sougnez C."/>
            <person name="Stange-Thomann N."/>
            <person name="Stojanovic N."/>
            <person name="Subramanian A."/>
            <person name="Wyman D."/>
            <person name="Rogers J."/>
            <person name="Sulston J."/>
            <person name="Ainscough R."/>
            <person name="Beck S."/>
            <person name="Bentley D."/>
            <person name="Burton J."/>
            <person name="Clee C."/>
            <person name="Carter N."/>
            <person name="Coulson A."/>
            <person name="Deadman R."/>
            <person name="Deloukas P."/>
            <person name="Dunham A."/>
            <person name="Dunham I."/>
            <person name="Durbin R."/>
            <person name="French L."/>
            <person name="Grafham D."/>
            <person name="Gregory S."/>
            <person name="Hubbard T."/>
            <person name="Humphray S."/>
            <person name="Hunt A."/>
            <person name="Jones M."/>
            <person name="Lloyd C."/>
            <person name="McMurray A."/>
            <person name="Matthews L."/>
            <person name="Mercer S."/>
            <person name="Milne S."/>
            <person name="Mullikin J.C."/>
            <person name="Mungall A."/>
            <person name="Plumb R."/>
            <person name="Ross M."/>
            <person name="Shownkeen R."/>
            <person name="Sims S."/>
            <person name="Waterston R.H."/>
            <person name="Wilson R.K."/>
            <person name="Hillier L.W."/>
            <person name="McPherson J.D."/>
            <person name="Marra M.A."/>
            <person name="Mardis E.R."/>
            <person name="Fulton L.A."/>
            <person name="Chinwalla A.T."/>
            <person name="Pepin K.H."/>
            <person name="Gish W.R."/>
            <person name="Chissoe S.L."/>
            <person name="Wendl M.C."/>
            <person name="Delehaunty K.D."/>
            <person name="Miner T.L."/>
            <person name="Delehaunty A."/>
            <person name="Kramer J.B."/>
            <person name="Cook L.L."/>
            <person name="Fulton R.S."/>
            <person name="Johnson D.L."/>
            <person name="Minx P.J."/>
            <person name="Clifton S.W."/>
            <person name="Hawkins T."/>
            <person name="Branscomb E."/>
            <person name="Predki P."/>
            <person name="Richardson P."/>
            <person name="Wenning S."/>
            <person name="Slezak T."/>
            <person name="Doggett N."/>
            <person name="Cheng J.F."/>
            <person name="Olsen A."/>
            <person name="Lucas S."/>
            <person name="Elkin C."/>
            <person name="Uberbacher E."/>
            <person name="Frazier M."/>
            <person name="Gibbs R.A."/>
            <person name="Muzny D.M."/>
            <person name="Scherer S.E."/>
            <person name="Bouck J.B."/>
            <person name="Sodergren E.J."/>
            <person name="Worley K.C."/>
            <person name="Rives C.M."/>
            <person name="Gorrell J.H."/>
            <person name="Metzker M.L."/>
            <person name="Naylor S.L."/>
            <person name="Kucherlapati R.S."/>
            <person name="Nelson D.L."/>
            <person name="Weinstock G.M."/>
            <person name="Sakaki Y."/>
            <person name="Fujiyama A."/>
            <person name="Hattori M."/>
            <person name="Yada T."/>
            <person name="Toyoda A."/>
            <person name="Itoh T."/>
            <person name="Kawagoe C."/>
            <person name="Watanabe H."/>
            <person name="Totoki Y."/>
            <person name="Taylor T."/>
            <person name="Weissenbach J."/>
            <person name="Heilig R."/>
            <person name="Saurin W."/>
            <person name="Artiguenave F."/>
            <person name="Brottier P."/>
            <person name="Bruls T."/>
            <person name="Pelletier E."/>
            <person name="Robert C."/>
            <person name="Wincker P."/>
            <person name="Smith D.R."/>
            <person name="Doucette-Stamm L."/>
            <person name="Rubenfield M."/>
            <person name="Weinstock K."/>
            <person name="Lee H.M."/>
            <person name="Dubois J."/>
            <person name="Rosenthal A."/>
            <person name="Platzer M."/>
            <person name="Nyakatura G."/>
            <person name="Taudien S."/>
            <person name="Rump A."/>
            <person name="Yang H."/>
            <person name="Yu J."/>
            <person name="Wang J."/>
            <person name="Huang G."/>
            <person name="Gu J."/>
            <person name="Hood L."/>
            <person name="Rowen L."/>
            <person name="Madan A."/>
            <person name="Qin S."/>
            <person name="Davis R.W."/>
            <person name="Federspiel N.A."/>
            <person name="Abola A.P."/>
            <person name="Proctor M.J."/>
            <person name="Myers R.M."/>
            <person name="Schmutz J."/>
            <person name="Dickson M."/>
            <person name="Grimwood J."/>
            <person name="Cox D.R."/>
            <person name="Olson M.V."/>
            <person name="Kaul R."/>
            <person name="Raymond C."/>
            <person name="Shimizu N."/>
            <person name="Kawasaki K."/>
            <person name="Minoshima S."/>
            <person name="Evans G.A."/>
            <person name="Athanasiou M."/>
            <person name="Schultz R."/>
            <person name="Roe B.A."/>
            <person name="Chen F."/>
            <person name="Pan H."/>
            <person name="Ramser J."/>
            <person name="Lehrach H."/>
            <person name="Reinhardt R."/>
            <person name="McCombie W.R."/>
            <person name="de la Bastide M."/>
            <person name="Dedhia N."/>
            <person name="Blocker H."/>
            <person name="Hornischer K."/>
            <person name="Nordsiek G."/>
            <person name="Agarwala R."/>
            <person name="Aravind L."/>
            <person name="Bailey J.A."/>
            <person name="Bateman A."/>
            <person name="Batzoglou S."/>
            <person name="Birney E."/>
            <person name="Bork P."/>
            <person name="Brown D.G."/>
            <person name="Burge C.B."/>
            <person name="Cerutti L."/>
            <person name="Chen H.C."/>
            <person name="Church D."/>
            <person name="Clamp M."/>
            <person name="Copley R.R."/>
            <person name="Doerks T."/>
            <person name="Eddy S.R."/>
            <person name="Eichler E.E."/>
            <person name="Furey T.S."/>
            <person name="Galagan J."/>
            <person name="Gilbert J.G."/>
            <person name="Harmon C."/>
            <person name="Hayashizaki Y."/>
            <person name="Haussler D."/>
            <person name="Hermjakob H."/>
            <person name="Hokamp K."/>
            <person name="Jang W."/>
            <person name="Johnson L.S."/>
            <person name="Jones T.A."/>
            <person name="Kasif S."/>
            <person name="Kaspryzk A."/>
            <person name="Kennedy S."/>
            <person name="Kent W.J."/>
            <person name="Kitts P."/>
            <person name="Koonin E.V."/>
            <person name="Korf I."/>
            <person name="Kulp D."/>
            <person name="Lancet D."/>
            <person name="Lowe T.M."/>
            <person name="McLysaght A."/>
            <person name="Mikkelsen T."/>
            <person name="Moran J.V."/>
            <person name="Mulder N."/>
            <person name="Pollara V.J."/>
            <person name="Ponting C.P."/>
            <person name="Schuler G."/>
            <person name="Schultz J."/>
            <person name="Slater G."/>
            <person name="Smit A.F."/>
            <person name="Stupka E."/>
            <person name="Szustakowski J."/>
            <person name="Thierry-Mieg D."/>
            <person name="Thierry-Mieg J."/>
            <person name="Wagner L."/>
            <person name="Wallis J."/>
            <person name="Wheeler R."/>
            <person name="Williams A."/>
            <person name="Wolf Y.I."/>
            <person name="Wolfe K.H."/>
            <person name="Yang S.P."/>
            <person name="Yeh R.F."/>
            <person name="Collins F."/>
            <person name="Guyer M.S."/>
            <person name="Peterson J."/>
            <person name="Felsenfeld A."/>
            <person name="Wetterstrand K.A."/>
            <person name="Patrinos A."/>
            <person name="Morgan M.J."/>
            <person name="de Jong P."/>
            <person name="Catanese J.J."/>
            <person name="Osoegawa K."/>
            <person name="Shizuya H."/>
            <person name="Choi S."/>
            <person name="Chen Y.J."/>
        </authorList>
    </citation>
    <scope>NUCLEOTIDE SEQUENCE [LARGE SCALE GENOMIC DNA]</scope>
</reference>
<dbReference type="Bgee" id="ENSG00000053747">
    <property type="expression patterns" value="Expressed in right lung and 157 other cell types or tissues"/>
</dbReference>
<name>K7EPP3_HUMAN</name>
<evidence type="ECO:0007829" key="5">
    <source>
        <dbReference type="ProteomicsDB" id="K7EPP3"/>
    </source>
</evidence>
<sequence length="94" mass="10251">LVRSASFSRGGQLSFTDLGLPPTDHLQASFGFQTFQPSGILLDHQTWTRNLQVTLEDGYIELSTSDSGGPIFKSPQTYMDGLLHYVSVISDNSG</sequence>
<dbReference type="EMBL" id="AC090366">
    <property type="status" value="NOT_ANNOTATED_CDS"/>
    <property type="molecule type" value="Genomic_DNA"/>
</dbReference>
<dbReference type="InterPro" id="IPR013320">
    <property type="entry name" value="ConA-like_dom_sf"/>
</dbReference>
<dbReference type="OrthoDB" id="18487at2759"/>
<keyword evidence="3" id="KW-1185">Reference proteome</keyword>
<dbReference type="UCSC" id="uc060nzi.1">
    <property type="organism name" value="human"/>
</dbReference>
<accession>K7EPP3</accession>
<dbReference type="Ensembl" id="ENST00000588164.2">
    <property type="protein sequence ID" value="ENSP00000467473.2"/>
    <property type="gene ID" value="ENSG00000053747.17"/>
</dbReference>
<evidence type="ECO:0000256" key="1">
    <source>
        <dbReference type="ARBA" id="ARBA00022737"/>
    </source>
</evidence>
<dbReference type="Antibodypedia" id="1948">
    <property type="antibodies" value="198 antibodies from 31 providers"/>
</dbReference>
<reference evidence="2 3" key="3">
    <citation type="journal article" date="2005" name="Nature">
        <title>DNA sequence and analysis of human chromosome 18.</title>
        <authorList>
            <person name="Nusbaum C."/>
            <person name="Zody M.C."/>
            <person name="Borowsky M.L."/>
            <person name="Kamal M."/>
            <person name="Kodira C.D."/>
            <person name="Taylor T.D."/>
            <person name="Whittaker C.A."/>
            <person name="Chang J.L."/>
            <person name="Cuomo C.A."/>
            <person name="Dewar K."/>
            <person name="FitzGerald M.G."/>
            <person name="Yang X."/>
            <person name="Abouelleil A."/>
            <person name="Allen N.R."/>
            <person name="Anderson S."/>
            <person name="Bloom T."/>
            <person name="Bugalter B."/>
            <person name="Butler J."/>
            <person name="Cook A."/>
            <person name="DeCaprio D."/>
            <person name="Engels R."/>
            <person name="Garber M."/>
            <person name="Gnirke A."/>
            <person name="Hafez N."/>
            <person name="Hall J.L."/>
            <person name="Norman C.H."/>
            <person name="Itoh T."/>
            <person name="Jaffe D.B."/>
            <person name="Kuroki Y."/>
            <person name="Lehoczky J."/>
            <person name="Lui A."/>
            <person name="Macdonald P."/>
            <person name="Mauceli E."/>
            <person name="Mikkelsen T.S."/>
            <person name="Naylor J.W."/>
            <person name="Nicol R."/>
            <person name="Nguyen C."/>
            <person name="Noguchi H."/>
            <person name="O'Leary S.B."/>
            <person name="O'Neill K."/>
            <person name="Piqani B."/>
            <person name="Smith C.L."/>
            <person name="Talamas J.A."/>
            <person name="Topham K."/>
            <person name="Totoki Y."/>
            <person name="Toyoda A."/>
            <person name="Wain H.M."/>
            <person name="Young S.K."/>
            <person name="Zeng Q."/>
            <person name="Zimmer A.R."/>
            <person name="Fujiyama A."/>
            <person name="Hattori M."/>
            <person name="Birren B.W."/>
            <person name="Sakaki Y."/>
            <person name="Lander E.S."/>
        </authorList>
    </citation>
    <scope>NUCLEOTIDE SEQUENCE [LARGE SCALE GENOMIC DNA]</scope>
</reference>
<dbReference type="GeneTree" id="ENSGT00940000155638"/>
<gene>
    <name evidence="2" type="primary">LAMA3</name>
</gene>
<dbReference type="Gene3D" id="2.60.120.200">
    <property type="match status" value="1"/>
</dbReference>
<dbReference type="EMBL" id="KF456351">
    <property type="status" value="NOT_ANNOTATED_CDS"/>
    <property type="molecule type" value="Genomic_DNA"/>
</dbReference>
<dbReference type="VEuPathDB" id="HostDB:ENSG00000053747"/>
<evidence type="ECO:0007829" key="4">
    <source>
        <dbReference type="PeptideAtlas" id="K7EPP3"/>
    </source>
</evidence>
<dbReference type="MassIVE" id="K7EPP3"/>
<feature type="non-terminal residue" evidence="2">
    <location>
        <position position="1"/>
    </location>
</feature>
<dbReference type="Proteomes" id="UP000005640">
    <property type="component" value="Chromosome 18"/>
</dbReference>
<dbReference type="EMBL" id="AC010754">
    <property type="status" value="NOT_ANNOTATED_CDS"/>
    <property type="molecule type" value="Genomic_DNA"/>
</dbReference>
<dbReference type="SUPFAM" id="SSF49899">
    <property type="entry name" value="Concanavalin A-like lectins/glucanases"/>
    <property type="match status" value="1"/>
</dbReference>
<reference evidence="2" key="4">
    <citation type="submission" date="2025-08" db="UniProtKB">
        <authorList>
            <consortium name="Ensembl"/>
        </authorList>
    </citation>
    <scope>IDENTIFICATION</scope>
</reference>
<dbReference type="SMR" id="K7EPP3"/>
<organism evidence="2 3">
    <name type="scientific">Homo sapiens</name>
    <name type="common">Human</name>
    <dbReference type="NCBI Taxonomy" id="9606"/>
    <lineage>
        <taxon>Eukaryota</taxon>
        <taxon>Metazoa</taxon>
        <taxon>Chordata</taxon>
        <taxon>Craniata</taxon>
        <taxon>Vertebrata</taxon>
        <taxon>Euteleostomi</taxon>
        <taxon>Mammalia</taxon>
        <taxon>Eutheria</taxon>
        <taxon>Euarchontoglires</taxon>
        <taxon>Primates</taxon>
        <taxon>Haplorrhini</taxon>
        <taxon>Catarrhini</taxon>
        <taxon>Hominidae</taxon>
        <taxon>Homo</taxon>
    </lineage>
</organism>